<protein>
    <submittedName>
        <fullName evidence="1">Uncharacterized protein</fullName>
    </submittedName>
</protein>
<proteinExistence type="predicted"/>
<evidence type="ECO:0000313" key="2">
    <source>
        <dbReference type="Proteomes" id="UP000545037"/>
    </source>
</evidence>
<dbReference type="Proteomes" id="UP000545037">
    <property type="component" value="Unassembled WGS sequence"/>
</dbReference>
<reference evidence="1 2" key="1">
    <citation type="submission" date="2020-08" db="EMBL/GenBank/DDBJ databases">
        <title>Genomic Encyclopedia of Type Strains, Phase IV (KMG-IV): sequencing the most valuable type-strain genomes for metagenomic binning, comparative biology and taxonomic classification.</title>
        <authorList>
            <person name="Goeker M."/>
        </authorList>
    </citation>
    <scope>NUCLEOTIDE SEQUENCE [LARGE SCALE GENOMIC DNA]</scope>
    <source>
        <strain evidence="1 2">DSM 4737</strain>
    </source>
</reference>
<accession>A0A7W9FFC4</accession>
<evidence type="ECO:0000313" key="1">
    <source>
        <dbReference type="EMBL" id="MBB5745289.1"/>
    </source>
</evidence>
<dbReference type="AlphaFoldDB" id="A0A7W9FFC4"/>
<dbReference type="EMBL" id="JACHOR010000001">
    <property type="protein sequence ID" value="MBB5745289.1"/>
    <property type="molecule type" value="Genomic_DNA"/>
</dbReference>
<name>A0A7W9FFC4_9CAUL</name>
<comment type="caution">
    <text evidence="1">The sequence shown here is derived from an EMBL/GenBank/DDBJ whole genome shotgun (WGS) entry which is preliminary data.</text>
</comment>
<keyword evidence="2" id="KW-1185">Reference proteome</keyword>
<sequence length="80" mass="8973">MTLLLCPGPFTPPDKLARKMAWCRRSSDFLPIPPVRIFYRISTQNGDVGTASFGSTFKLGIVLSDRPTSTLAFENQNRRL</sequence>
<dbReference type="RefSeq" id="WP_183212185.1">
    <property type="nucleotide sequence ID" value="NZ_JACHOR010000001.1"/>
</dbReference>
<gene>
    <name evidence="1" type="ORF">GGR13_000861</name>
</gene>
<organism evidence="1 2">
    <name type="scientific">Brevundimonas variabilis</name>
    <dbReference type="NCBI Taxonomy" id="74312"/>
    <lineage>
        <taxon>Bacteria</taxon>
        <taxon>Pseudomonadati</taxon>
        <taxon>Pseudomonadota</taxon>
        <taxon>Alphaproteobacteria</taxon>
        <taxon>Caulobacterales</taxon>
        <taxon>Caulobacteraceae</taxon>
        <taxon>Brevundimonas</taxon>
    </lineage>
</organism>